<organism evidence="2 3">
    <name type="scientific">Skeletonema marinoi</name>
    <dbReference type="NCBI Taxonomy" id="267567"/>
    <lineage>
        <taxon>Eukaryota</taxon>
        <taxon>Sar</taxon>
        <taxon>Stramenopiles</taxon>
        <taxon>Ochrophyta</taxon>
        <taxon>Bacillariophyta</taxon>
        <taxon>Coscinodiscophyceae</taxon>
        <taxon>Thalassiosirophycidae</taxon>
        <taxon>Thalassiosirales</taxon>
        <taxon>Skeletonemataceae</taxon>
        <taxon>Skeletonema</taxon>
        <taxon>Skeletonema marinoi-dohrnii complex</taxon>
    </lineage>
</organism>
<feature type="transmembrane region" description="Helical" evidence="1">
    <location>
        <begin position="85"/>
        <end position="104"/>
    </location>
</feature>
<keyword evidence="3" id="KW-1185">Reference proteome</keyword>
<dbReference type="Proteomes" id="UP001224775">
    <property type="component" value="Unassembled WGS sequence"/>
</dbReference>
<dbReference type="AlphaFoldDB" id="A0AAD8YD80"/>
<dbReference type="EMBL" id="JATAAI010000008">
    <property type="protein sequence ID" value="KAK1744017.1"/>
    <property type="molecule type" value="Genomic_DNA"/>
</dbReference>
<evidence type="ECO:0000313" key="3">
    <source>
        <dbReference type="Proteomes" id="UP001224775"/>
    </source>
</evidence>
<comment type="caution">
    <text evidence="2">The sequence shown here is derived from an EMBL/GenBank/DDBJ whole genome shotgun (WGS) entry which is preliminary data.</text>
</comment>
<name>A0AAD8YD80_9STRA</name>
<feature type="transmembrane region" description="Helical" evidence="1">
    <location>
        <begin position="55"/>
        <end position="78"/>
    </location>
</feature>
<accession>A0AAD8YD80</accession>
<keyword evidence="1" id="KW-0472">Membrane</keyword>
<evidence type="ECO:0000313" key="2">
    <source>
        <dbReference type="EMBL" id="KAK1744017.1"/>
    </source>
</evidence>
<proteinExistence type="predicted"/>
<feature type="transmembrane region" description="Helical" evidence="1">
    <location>
        <begin position="124"/>
        <end position="142"/>
    </location>
</feature>
<evidence type="ECO:0000256" key="1">
    <source>
        <dbReference type="SAM" id="Phobius"/>
    </source>
</evidence>
<keyword evidence="1" id="KW-1133">Transmembrane helix</keyword>
<gene>
    <name evidence="2" type="ORF">QTG54_005614</name>
</gene>
<protein>
    <submittedName>
        <fullName evidence="2">Uncharacterized protein</fullName>
    </submittedName>
</protein>
<reference evidence="2" key="1">
    <citation type="submission" date="2023-06" db="EMBL/GenBank/DDBJ databases">
        <title>Survivors Of The Sea: Transcriptome response of Skeletonema marinoi to long-term dormancy.</title>
        <authorList>
            <person name="Pinder M.I.M."/>
            <person name="Kourtchenko O."/>
            <person name="Robertson E.K."/>
            <person name="Larsson T."/>
            <person name="Maumus F."/>
            <person name="Osuna-Cruz C.M."/>
            <person name="Vancaester E."/>
            <person name="Stenow R."/>
            <person name="Vandepoele K."/>
            <person name="Ploug H."/>
            <person name="Bruchert V."/>
            <person name="Godhe A."/>
            <person name="Topel M."/>
        </authorList>
    </citation>
    <scope>NUCLEOTIDE SEQUENCE</scope>
    <source>
        <strain evidence="2">R05AC</strain>
    </source>
</reference>
<sequence length="166" mass="18794">MVDSTPLIPDGKEKKEGHRVLCCCDSRKAVIILNVLALALTIASLIIRLVDNQYFSAWTIILYVLNLFFYSIVAWGALQFGKSAVEWGIFWSIVDIIWASVYLARNSGWMVEGSSNRTATIVGYSIFYVFHVLIIYANWTYVSEVGKGIMSRETHSREKYSCCCNV</sequence>
<keyword evidence="1" id="KW-0812">Transmembrane</keyword>
<feature type="transmembrane region" description="Helical" evidence="1">
    <location>
        <begin position="29"/>
        <end position="49"/>
    </location>
</feature>